<proteinExistence type="predicted"/>
<dbReference type="Pfam" id="PF08713">
    <property type="entry name" value="DNA_alkylation"/>
    <property type="match status" value="1"/>
</dbReference>
<dbReference type="EMBL" id="SLWM01000008">
    <property type="protein sequence ID" value="TCO21028.1"/>
    <property type="molecule type" value="Genomic_DNA"/>
</dbReference>
<dbReference type="PANTHER" id="PTHR34070">
    <property type="entry name" value="ARMADILLO-TYPE FOLD"/>
    <property type="match status" value="1"/>
</dbReference>
<sequence length="229" mass="25462">MELTAGAVVAALREKARPGEVVQKHYHGDGDVLGVPMKATFDTSKAFTDLPLTEVDRLLDESSYEARLAAFCVLDFRARRAKLPDDERRAGYELYLRRHDAIDSWDMVDRAAPHVVGRYLLKRSRDPLFELARTTDPLRRRTAITAPLYFARFGTAADLSDLFALAGLLLDDSDPVVSKPVGIALKYAGVMDEAALTTFLDHHAGTMQRPALRYAVEKLDPATRKAYLG</sequence>
<dbReference type="Gene3D" id="1.25.10.90">
    <property type="match status" value="1"/>
</dbReference>
<dbReference type="Proteomes" id="UP000295818">
    <property type="component" value="Unassembled WGS sequence"/>
</dbReference>
<organism evidence="1 2">
    <name type="scientific">Kribbella orskensis</name>
    <dbReference type="NCBI Taxonomy" id="2512216"/>
    <lineage>
        <taxon>Bacteria</taxon>
        <taxon>Bacillati</taxon>
        <taxon>Actinomycetota</taxon>
        <taxon>Actinomycetes</taxon>
        <taxon>Propionibacteriales</taxon>
        <taxon>Kribbellaceae</taxon>
        <taxon>Kribbella</taxon>
    </lineage>
</organism>
<comment type="caution">
    <text evidence="1">The sequence shown here is derived from an EMBL/GenBank/DDBJ whole genome shotgun (WGS) entry which is preliminary data.</text>
</comment>
<dbReference type="PANTHER" id="PTHR34070:SF1">
    <property type="entry name" value="DNA ALKYLATION REPAIR PROTEIN"/>
    <property type="match status" value="1"/>
</dbReference>
<keyword evidence="2" id="KW-1185">Reference proteome</keyword>
<evidence type="ECO:0000313" key="2">
    <source>
        <dbReference type="Proteomes" id="UP000295818"/>
    </source>
</evidence>
<evidence type="ECO:0000313" key="1">
    <source>
        <dbReference type="EMBL" id="TCO21028.1"/>
    </source>
</evidence>
<protein>
    <submittedName>
        <fullName evidence="1">DNA alkylation repair enzyme</fullName>
    </submittedName>
</protein>
<dbReference type="RefSeq" id="WP_132190779.1">
    <property type="nucleotide sequence ID" value="NZ_SLWM01000008.1"/>
</dbReference>
<dbReference type="InterPro" id="IPR014825">
    <property type="entry name" value="DNA_alkylation"/>
</dbReference>
<dbReference type="CDD" id="cd06561">
    <property type="entry name" value="AlkD_like"/>
    <property type="match status" value="1"/>
</dbReference>
<dbReference type="SUPFAM" id="SSF48371">
    <property type="entry name" value="ARM repeat"/>
    <property type="match status" value="1"/>
</dbReference>
<reference evidence="1 2" key="1">
    <citation type="journal article" date="2015" name="Stand. Genomic Sci.">
        <title>Genomic Encyclopedia of Bacterial and Archaeal Type Strains, Phase III: the genomes of soil and plant-associated and newly described type strains.</title>
        <authorList>
            <person name="Whitman W.B."/>
            <person name="Woyke T."/>
            <person name="Klenk H.P."/>
            <person name="Zhou Y."/>
            <person name="Lilburn T.G."/>
            <person name="Beck B.J."/>
            <person name="De Vos P."/>
            <person name="Vandamme P."/>
            <person name="Eisen J.A."/>
            <person name="Garrity G."/>
            <person name="Hugenholtz P."/>
            <person name="Kyrpides N.C."/>
        </authorList>
    </citation>
    <scope>NUCLEOTIDE SEQUENCE [LARGE SCALE GENOMIC DNA]</scope>
    <source>
        <strain evidence="1 2">VKM Ac-2538</strain>
    </source>
</reference>
<gene>
    <name evidence="1" type="ORF">EV644_108242</name>
</gene>
<dbReference type="InterPro" id="IPR016024">
    <property type="entry name" value="ARM-type_fold"/>
</dbReference>
<name>A0ABY2BIA1_9ACTN</name>
<accession>A0ABY2BIA1</accession>